<sequence>MPSYSPSGLRAVCQRLLPIPNSTYPFLLAFLFIHSFWIYYDIAITSHERHRPRREPVRVTESSPLTPFYPPSPGVKYNGYARSFPVWEHPFPCGDLEDIGDEKLQRSRKQVNEGFFYVRLLDASPSICSSVTTRIGRNVARRQLHQSHDHGGNNRTKVCTSRIGSQRAKQFYARSPQKSFLWSVVREPVDRLISKYYHYSRPIEKGGNRERAFSEFQHYVLDSERHDYGYYFRSLGVKRTLNPYEKQHEADTQELLESYDFLGISERMDESLAVLKLILNLEIEDVLYLATPKAKGTTTPSGSSIDFYQHWQRTCRAIREPDVTMEMKKWFHSEEFEAYIEADVLFYKAVNASLDKTILEIGRERVETTVRQLKWAQKRIEEECRGARFPCSSGGEFQKETDCFFADVGCGYNCIDSLSETFSQDPVFQKLAK</sequence>
<dbReference type="InterPro" id="IPR005331">
    <property type="entry name" value="Sulfotransferase"/>
</dbReference>
<evidence type="ECO:0000256" key="2">
    <source>
        <dbReference type="ARBA" id="ARBA00008124"/>
    </source>
</evidence>
<dbReference type="InterPro" id="IPR027417">
    <property type="entry name" value="P-loop_NTPase"/>
</dbReference>
<gene>
    <name evidence="10" type="ORF">PSNMU_V1.4_AUG-EV-PASAV3_0068650</name>
</gene>
<dbReference type="InterPro" id="IPR009729">
    <property type="entry name" value="Gal-3-0_sulfotransfrase"/>
</dbReference>
<keyword evidence="11" id="KW-1185">Reference proteome</keyword>
<dbReference type="AlphaFoldDB" id="A0A448ZD76"/>
<evidence type="ECO:0000256" key="3">
    <source>
        <dbReference type="ARBA" id="ARBA00022679"/>
    </source>
</evidence>
<dbReference type="Proteomes" id="UP000291116">
    <property type="component" value="Unassembled WGS sequence"/>
</dbReference>
<keyword evidence="9" id="KW-0325">Glycoprotein</keyword>
<evidence type="ECO:0008006" key="12">
    <source>
        <dbReference type="Google" id="ProtNLM"/>
    </source>
</evidence>
<comment type="subcellular location">
    <subcellularLocation>
        <location evidence="1">Golgi apparatus membrane</location>
        <topology evidence="1">Single-pass type II membrane protein</topology>
    </subcellularLocation>
</comment>
<evidence type="ECO:0000256" key="6">
    <source>
        <dbReference type="ARBA" id="ARBA00022989"/>
    </source>
</evidence>
<evidence type="ECO:0000256" key="1">
    <source>
        <dbReference type="ARBA" id="ARBA00004323"/>
    </source>
</evidence>
<dbReference type="OrthoDB" id="42904at2759"/>
<dbReference type="GO" id="GO:0009247">
    <property type="term" value="P:glycolipid biosynthetic process"/>
    <property type="evidence" value="ECO:0007669"/>
    <property type="project" value="InterPro"/>
</dbReference>
<protein>
    <recommendedName>
        <fullName evidence="12">Sulfotransferase domain-containing protein</fullName>
    </recommendedName>
</protein>
<keyword evidence="5" id="KW-0735">Signal-anchor</keyword>
<dbReference type="Pfam" id="PF03567">
    <property type="entry name" value="Sulfotransfer_2"/>
    <property type="match status" value="1"/>
</dbReference>
<comment type="similarity">
    <text evidence="2">Belongs to the galactose-3-O-sulfotransferase family.</text>
</comment>
<accession>A0A448ZD76</accession>
<reference evidence="10 11" key="1">
    <citation type="submission" date="2019-01" db="EMBL/GenBank/DDBJ databases">
        <authorList>
            <person name="Ferrante I. M."/>
        </authorList>
    </citation>
    <scope>NUCLEOTIDE SEQUENCE [LARGE SCALE GENOMIC DNA]</scope>
    <source>
        <strain evidence="10 11">B856</strain>
    </source>
</reference>
<evidence type="ECO:0000256" key="7">
    <source>
        <dbReference type="ARBA" id="ARBA00023034"/>
    </source>
</evidence>
<evidence type="ECO:0000256" key="8">
    <source>
        <dbReference type="ARBA" id="ARBA00023136"/>
    </source>
</evidence>
<dbReference type="EMBL" id="CAACVS010000249">
    <property type="protein sequence ID" value="VEU39999.1"/>
    <property type="molecule type" value="Genomic_DNA"/>
</dbReference>
<keyword evidence="7" id="KW-0333">Golgi apparatus</keyword>
<keyword evidence="3" id="KW-0808">Transferase</keyword>
<name>A0A448ZD76_9STRA</name>
<dbReference type="GO" id="GO:0000139">
    <property type="term" value="C:Golgi membrane"/>
    <property type="evidence" value="ECO:0007669"/>
    <property type="project" value="UniProtKB-SubCell"/>
</dbReference>
<evidence type="ECO:0000256" key="9">
    <source>
        <dbReference type="ARBA" id="ARBA00023180"/>
    </source>
</evidence>
<keyword evidence="6" id="KW-1133">Transmembrane helix</keyword>
<keyword evidence="4" id="KW-0812">Transmembrane</keyword>
<evidence type="ECO:0000256" key="4">
    <source>
        <dbReference type="ARBA" id="ARBA00022692"/>
    </source>
</evidence>
<evidence type="ECO:0000313" key="11">
    <source>
        <dbReference type="Proteomes" id="UP000291116"/>
    </source>
</evidence>
<dbReference type="Gene3D" id="3.40.50.300">
    <property type="entry name" value="P-loop containing nucleotide triphosphate hydrolases"/>
    <property type="match status" value="1"/>
</dbReference>
<evidence type="ECO:0000256" key="5">
    <source>
        <dbReference type="ARBA" id="ARBA00022968"/>
    </source>
</evidence>
<dbReference type="PANTHER" id="PTHR14647">
    <property type="entry name" value="GALACTOSE-3-O-SULFOTRANSFERASE"/>
    <property type="match status" value="1"/>
</dbReference>
<proteinExistence type="inferred from homology"/>
<dbReference type="PANTHER" id="PTHR14647:SF87">
    <property type="entry name" value="PUTATIVE-RELATED"/>
    <property type="match status" value="1"/>
</dbReference>
<dbReference type="GO" id="GO:0001733">
    <property type="term" value="F:galactosylceramide sulfotransferase activity"/>
    <property type="evidence" value="ECO:0007669"/>
    <property type="project" value="InterPro"/>
</dbReference>
<keyword evidence="8" id="KW-0472">Membrane</keyword>
<evidence type="ECO:0000313" key="10">
    <source>
        <dbReference type="EMBL" id="VEU39999.1"/>
    </source>
</evidence>
<organism evidence="10 11">
    <name type="scientific">Pseudo-nitzschia multistriata</name>
    <dbReference type="NCBI Taxonomy" id="183589"/>
    <lineage>
        <taxon>Eukaryota</taxon>
        <taxon>Sar</taxon>
        <taxon>Stramenopiles</taxon>
        <taxon>Ochrophyta</taxon>
        <taxon>Bacillariophyta</taxon>
        <taxon>Bacillariophyceae</taxon>
        <taxon>Bacillariophycidae</taxon>
        <taxon>Bacillariales</taxon>
        <taxon>Bacillariaceae</taxon>
        <taxon>Pseudo-nitzschia</taxon>
    </lineage>
</organism>